<name>Q117B3_TRIEI</name>
<dbReference type="RefSeq" id="WP_011610797.1">
    <property type="nucleotide sequence ID" value="NC_008312.1"/>
</dbReference>
<dbReference type="SUPFAM" id="SSF53300">
    <property type="entry name" value="vWA-like"/>
    <property type="match status" value="1"/>
</dbReference>
<feature type="signal peptide" evidence="1">
    <location>
        <begin position="1"/>
        <end position="27"/>
    </location>
</feature>
<evidence type="ECO:0000313" key="2">
    <source>
        <dbReference type="EMBL" id="ABG50411.1"/>
    </source>
</evidence>
<evidence type="ECO:0000256" key="1">
    <source>
        <dbReference type="SAM" id="SignalP"/>
    </source>
</evidence>
<dbReference type="eggNOG" id="COG2304">
    <property type="taxonomic scope" value="Bacteria"/>
</dbReference>
<protein>
    <recommendedName>
        <fullName evidence="3">VWFA domain-containing protein</fullName>
    </recommendedName>
</protein>
<dbReference type="OrthoDB" id="454702at2"/>
<dbReference type="InterPro" id="IPR036465">
    <property type="entry name" value="vWFA_dom_sf"/>
</dbReference>
<evidence type="ECO:0008006" key="3">
    <source>
        <dbReference type="Google" id="ProtNLM"/>
    </source>
</evidence>
<gene>
    <name evidence="2" type="ordered locus">Tery_1039</name>
</gene>
<dbReference type="Gene3D" id="3.40.50.410">
    <property type="entry name" value="von Willebrand factor, type A domain"/>
    <property type="match status" value="1"/>
</dbReference>
<dbReference type="HOGENOM" id="CLU_930054_0_0_3"/>
<dbReference type="AlphaFoldDB" id="Q117B3"/>
<feature type="chain" id="PRO_5004180003" description="VWFA domain-containing protein" evidence="1">
    <location>
        <begin position="28"/>
        <end position="304"/>
    </location>
</feature>
<accession>Q117B3</accession>
<organism evidence="2">
    <name type="scientific">Trichodesmium erythraeum (strain IMS101)</name>
    <dbReference type="NCBI Taxonomy" id="203124"/>
    <lineage>
        <taxon>Bacteria</taxon>
        <taxon>Bacillati</taxon>
        <taxon>Cyanobacteriota</taxon>
        <taxon>Cyanophyceae</taxon>
        <taxon>Oscillatoriophycideae</taxon>
        <taxon>Oscillatoriales</taxon>
        <taxon>Microcoleaceae</taxon>
        <taxon>Trichodesmium</taxon>
    </lineage>
</organism>
<proteinExistence type="predicted"/>
<dbReference type="KEGG" id="ter:Tery_1039"/>
<reference evidence="2" key="1">
    <citation type="submission" date="2006-06" db="EMBL/GenBank/DDBJ databases">
        <title>Complete sequence of Trichodesmium erythraeum IMS101.</title>
        <authorList>
            <consortium name="US DOE Joint Genome Institute"/>
            <person name="Copeland A."/>
            <person name="Lucas S."/>
            <person name="Lapidus A."/>
            <person name="Barry K."/>
            <person name="Detter J.C."/>
            <person name="Glavina del Rio T."/>
            <person name="Hammon N."/>
            <person name="Israni S."/>
            <person name="Dalin E."/>
            <person name="Tice H."/>
            <person name="Pitluck S."/>
            <person name="Kiss H."/>
            <person name="Munk A.C."/>
            <person name="Brettin T."/>
            <person name="Bruce D."/>
            <person name="Han C."/>
            <person name="Tapia R."/>
            <person name="Gilna P."/>
            <person name="Schmutz J."/>
            <person name="Larimer F."/>
            <person name="Land M."/>
            <person name="Hauser L."/>
            <person name="Kyrpides N."/>
            <person name="Kim E."/>
            <person name="Richardson P."/>
        </authorList>
    </citation>
    <scope>NUCLEOTIDE SEQUENCE [LARGE SCALE GENOMIC DNA]</scope>
    <source>
        <strain evidence="2">IMS101</strain>
    </source>
</reference>
<keyword evidence="1" id="KW-0732">Signal</keyword>
<sequence length="304" mass="32296">MNIKDKYLQASTLFLTLVTVGATSATAASLKSSDVVVIVDEYGSMNYEQTWLGTVIPQLDTALQNQGIVGNRFGLVGFGTSNQTLGRSLPLGGAKFGNSAEFATATNSLLLKGGFEDGYSAIDFALNNYTFREGAAVNFILVTDEDRDNGNSSLNFNNILARLKRNPQDNKDDILLNAIVNANFVNNSLGVNSEGNAYIANGSGGYTTTQLPQPLTNFITSDFGTTKLDYIDLALDSGGTGWDLNQLRDGGLTGTSFAKAFIDIKVEEIKNQQIPEPGLVLGLLSAGVLGVISLGKKLTQSVLN</sequence>
<dbReference type="EMBL" id="CP000393">
    <property type="protein sequence ID" value="ABG50411.1"/>
    <property type="molecule type" value="Genomic_DNA"/>
</dbReference>